<dbReference type="PROSITE" id="PS00061">
    <property type="entry name" value="ADH_SHORT"/>
    <property type="match status" value="1"/>
</dbReference>
<evidence type="ECO:0000313" key="5">
    <source>
        <dbReference type="EMBL" id="OBJ44815.1"/>
    </source>
</evidence>
<dbReference type="SUPFAM" id="SSF51735">
    <property type="entry name" value="NAD(P)-binding Rossmann-fold domains"/>
    <property type="match status" value="1"/>
</dbReference>
<protein>
    <submittedName>
        <fullName evidence="5">Oxidoreductase</fullName>
    </submittedName>
</protein>
<dbReference type="PRINTS" id="PR00080">
    <property type="entry name" value="SDRFAMILY"/>
</dbReference>
<gene>
    <name evidence="5" type="ORF">A5630_15525</name>
</gene>
<dbReference type="NCBIfam" id="TIGR03971">
    <property type="entry name" value="SDR_subfam_1"/>
    <property type="match status" value="1"/>
</dbReference>
<keyword evidence="3" id="KW-0520">NAD</keyword>
<reference evidence="5 6" key="1">
    <citation type="submission" date="2016-06" db="EMBL/GenBank/DDBJ databases">
        <authorList>
            <person name="Kjaerup R.B."/>
            <person name="Dalgaard T.S."/>
            <person name="Juul-Madsen H.R."/>
        </authorList>
    </citation>
    <scope>NUCLEOTIDE SEQUENCE [LARGE SCALE GENOMIC DNA]</scope>
    <source>
        <strain evidence="5 6">1127319.6</strain>
    </source>
</reference>
<dbReference type="PANTHER" id="PTHR24321:SF8">
    <property type="entry name" value="ESTRADIOL 17-BETA-DEHYDROGENASE 8-RELATED"/>
    <property type="match status" value="1"/>
</dbReference>
<sequence>MGQLDGKVVFVTGAARGQGRAHAVVSAREGAKVILTDIGDDINTVPYPLATPSELNETARLVEEASGVQPVVAIADVRSQRALDKAVQSGIEAFGQIDCLIANAGIWSLSPIWELSDDEWSDSLSVNLTGVFRSVKAVLPHMIERRSGSIVLTASVNGVEPTDRCAHYVAGKHGVIGLMKSIAREVGQFNIRCNAINPGVIDTPMINWQGAYDLVAGHADGVRDDMIRAGYNYHVLPQGPMNPEACANVAVWLNSHYAAAVTGVAVPVDGGHLLLGGSNPQNVPL</sequence>
<evidence type="ECO:0000256" key="2">
    <source>
        <dbReference type="ARBA" id="ARBA00023002"/>
    </source>
</evidence>
<accession>A0A1A3H9V4</accession>
<dbReference type="FunFam" id="3.40.50.720:FF:000084">
    <property type="entry name" value="Short-chain dehydrogenase reductase"/>
    <property type="match status" value="1"/>
</dbReference>
<organism evidence="5 6">
    <name type="scientific">Mycolicibacterium mucogenicum</name>
    <name type="common">Mycobacterium mucogenicum</name>
    <dbReference type="NCBI Taxonomy" id="56689"/>
    <lineage>
        <taxon>Bacteria</taxon>
        <taxon>Bacillati</taxon>
        <taxon>Actinomycetota</taxon>
        <taxon>Actinomycetes</taxon>
        <taxon>Mycobacteriales</taxon>
        <taxon>Mycobacteriaceae</taxon>
        <taxon>Mycolicibacterium</taxon>
    </lineage>
</organism>
<dbReference type="CDD" id="cd05233">
    <property type="entry name" value="SDR_c"/>
    <property type="match status" value="1"/>
</dbReference>
<dbReference type="Gene3D" id="3.40.50.720">
    <property type="entry name" value="NAD(P)-binding Rossmann-like Domain"/>
    <property type="match status" value="1"/>
</dbReference>
<dbReference type="Pfam" id="PF00106">
    <property type="entry name" value="adh_short"/>
    <property type="match status" value="1"/>
</dbReference>
<dbReference type="InterPro" id="IPR020904">
    <property type="entry name" value="Sc_DH/Rdtase_CS"/>
</dbReference>
<evidence type="ECO:0000256" key="1">
    <source>
        <dbReference type="ARBA" id="ARBA00006484"/>
    </source>
</evidence>
<evidence type="ECO:0000256" key="4">
    <source>
        <dbReference type="RuleBase" id="RU000363"/>
    </source>
</evidence>
<dbReference type="GO" id="GO:0016491">
    <property type="term" value="F:oxidoreductase activity"/>
    <property type="evidence" value="ECO:0007669"/>
    <property type="project" value="UniProtKB-KW"/>
</dbReference>
<comment type="similarity">
    <text evidence="1 4">Belongs to the short-chain dehydrogenases/reductases (SDR) family.</text>
</comment>
<keyword evidence="2" id="KW-0560">Oxidoreductase</keyword>
<proteinExistence type="inferred from homology"/>
<dbReference type="InterPro" id="IPR023985">
    <property type="entry name" value="SDR_subfam_1"/>
</dbReference>
<dbReference type="Proteomes" id="UP000093898">
    <property type="component" value="Unassembled WGS sequence"/>
</dbReference>
<dbReference type="PANTHER" id="PTHR24321">
    <property type="entry name" value="DEHYDROGENASES, SHORT CHAIN"/>
    <property type="match status" value="1"/>
</dbReference>
<name>A0A1A3H9V4_MYCMU</name>
<dbReference type="InterPro" id="IPR036291">
    <property type="entry name" value="NAD(P)-bd_dom_sf"/>
</dbReference>
<dbReference type="EMBL" id="LZLC01000052">
    <property type="protein sequence ID" value="OBJ44815.1"/>
    <property type="molecule type" value="Genomic_DNA"/>
</dbReference>
<dbReference type="RefSeq" id="WP_064979394.1">
    <property type="nucleotide sequence ID" value="NZ_LZLC01000052.1"/>
</dbReference>
<dbReference type="InterPro" id="IPR002347">
    <property type="entry name" value="SDR_fam"/>
</dbReference>
<dbReference type="AlphaFoldDB" id="A0A1A3H9V4"/>
<dbReference type="PRINTS" id="PR00081">
    <property type="entry name" value="GDHRDH"/>
</dbReference>
<evidence type="ECO:0000313" key="6">
    <source>
        <dbReference type="Proteomes" id="UP000093898"/>
    </source>
</evidence>
<comment type="caution">
    <text evidence="5">The sequence shown here is derived from an EMBL/GenBank/DDBJ whole genome shotgun (WGS) entry which is preliminary data.</text>
</comment>
<dbReference type="OrthoDB" id="5173603at2"/>
<evidence type="ECO:0000256" key="3">
    <source>
        <dbReference type="ARBA" id="ARBA00023027"/>
    </source>
</evidence>